<reference evidence="2 3" key="1">
    <citation type="journal article" date="2022" name="bioRxiv">
        <title>Genomics of Preaxostyla Flagellates Illuminates Evolutionary Transitions and the Path Towards Mitochondrial Loss.</title>
        <authorList>
            <person name="Novak L.V.F."/>
            <person name="Treitli S.C."/>
            <person name="Pyrih J."/>
            <person name="Halakuc P."/>
            <person name="Pipaliya S.V."/>
            <person name="Vacek V."/>
            <person name="Brzon O."/>
            <person name="Soukal P."/>
            <person name="Eme L."/>
            <person name="Dacks J.B."/>
            <person name="Karnkowska A."/>
            <person name="Elias M."/>
            <person name="Hampl V."/>
        </authorList>
    </citation>
    <scope>NUCLEOTIDE SEQUENCE [LARGE SCALE GENOMIC DNA]</scope>
    <source>
        <strain evidence="2">NAU3</strain>
        <tissue evidence="2">Gut</tissue>
    </source>
</reference>
<proteinExistence type="predicted"/>
<dbReference type="Proteomes" id="UP001281761">
    <property type="component" value="Unassembled WGS sequence"/>
</dbReference>
<evidence type="ECO:0000313" key="3">
    <source>
        <dbReference type="Proteomes" id="UP001281761"/>
    </source>
</evidence>
<name>A0ABQ9XGK3_9EUKA</name>
<comment type="caution">
    <text evidence="2">The sequence shown here is derived from an EMBL/GenBank/DDBJ whole genome shotgun (WGS) entry which is preliminary data.</text>
</comment>
<evidence type="ECO:0000313" key="2">
    <source>
        <dbReference type="EMBL" id="KAK2950448.1"/>
    </source>
</evidence>
<sequence>MKGLSAKRNQKTKPTKRRFVKQDRIIVTTPIEHNGLSSSVSNQTESQILSRIVSERDVIGLFNRHTPLSALFINEGSNPSQTTLISHTSTVEAVLRRIYHFTTPNTPDNTSQIILSDPATHHGSSRTDHSLNSSDSTHGTILSTFLSRFSFLISLTNLEFRYDPQPLIPFTSNCFNASFVHSPLIGSVAGIVALLTCF</sequence>
<organism evidence="2 3">
    <name type="scientific">Blattamonas nauphoetae</name>
    <dbReference type="NCBI Taxonomy" id="2049346"/>
    <lineage>
        <taxon>Eukaryota</taxon>
        <taxon>Metamonada</taxon>
        <taxon>Preaxostyla</taxon>
        <taxon>Oxymonadida</taxon>
        <taxon>Blattamonas</taxon>
    </lineage>
</organism>
<evidence type="ECO:0000256" key="1">
    <source>
        <dbReference type="SAM" id="MobiDB-lite"/>
    </source>
</evidence>
<feature type="region of interest" description="Disordered" evidence="1">
    <location>
        <begin position="109"/>
        <end position="133"/>
    </location>
</feature>
<protein>
    <submittedName>
        <fullName evidence="2">Uncharacterized protein</fullName>
    </submittedName>
</protein>
<dbReference type="EMBL" id="JARBJD010000135">
    <property type="protein sequence ID" value="KAK2950448.1"/>
    <property type="molecule type" value="Genomic_DNA"/>
</dbReference>
<gene>
    <name evidence="2" type="ORF">BLNAU_14566</name>
</gene>
<keyword evidence="3" id="KW-1185">Reference proteome</keyword>
<accession>A0ABQ9XGK3</accession>